<evidence type="ECO:0000313" key="3">
    <source>
        <dbReference type="Proteomes" id="UP000248168"/>
    </source>
</evidence>
<feature type="domain" description="Glycosyltransferase 2-like" evidence="1">
    <location>
        <begin position="5"/>
        <end position="122"/>
    </location>
</feature>
<dbReference type="Gene3D" id="3.90.550.10">
    <property type="entry name" value="Spore Coat Polysaccharide Biosynthesis Protein SpsA, Chain A"/>
    <property type="match status" value="1"/>
</dbReference>
<accession>A0A330LB63</accession>
<dbReference type="FunCoup" id="A0A330LB63">
    <property type="interactions" value="4"/>
</dbReference>
<gene>
    <name evidence="2" type="ORF">NITLEN_70100</name>
</gene>
<name>A0A330LB63_9BACT</name>
<dbReference type="PANTHER" id="PTHR43179">
    <property type="entry name" value="RHAMNOSYLTRANSFERASE WBBL"/>
    <property type="match status" value="1"/>
</dbReference>
<sequence>MDLSMAVISYNTRDLLLACLQSVQDSTTNVKYELIVVDNASRDGSADAVRIRFPHITVIANAENEGFAKACNQAAVVSSGRYLLLLNSDTVMQQHTLRTMMTCLDQHLDIGVVSCLQRDGEGRVLQSCFPFPSIRDHVRYAEMLPTVVRRVVGTLPPTDCTQSQDVEWANGACLMIRKALYDRLGGLDERFFMYFEDVDLCRRIQQLGYRVRHVAEGEVVHLLGRSSRTNRHGLNKQWELSRIRYVEKHFAQPRRFLMKSWIALGVMRRLIVTACSQASDRRPQLQAMWMTLRRVWLGADDTDRTPLCSASLKG</sequence>
<dbReference type="AlphaFoldDB" id="A0A330LB63"/>
<dbReference type="RefSeq" id="WP_121990666.1">
    <property type="nucleotide sequence ID" value="NZ_OUNR01000020.1"/>
</dbReference>
<dbReference type="EMBL" id="OUNR01000020">
    <property type="protein sequence ID" value="SPP66510.1"/>
    <property type="molecule type" value="Genomic_DNA"/>
</dbReference>
<protein>
    <recommendedName>
        <fullName evidence="1">Glycosyltransferase 2-like domain-containing protein</fullName>
    </recommendedName>
</protein>
<evidence type="ECO:0000259" key="1">
    <source>
        <dbReference type="Pfam" id="PF00535"/>
    </source>
</evidence>
<dbReference type="Pfam" id="PF00535">
    <property type="entry name" value="Glycos_transf_2"/>
    <property type="match status" value="1"/>
</dbReference>
<dbReference type="InterPro" id="IPR029044">
    <property type="entry name" value="Nucleotide-diphossugar_trans"/>
</dbReference>
<keyword evidence="3" id="KW-1185">Reference proteome</keyword>
<evidence type="ECO:0000313" key="2">
    <source>
        <dbReference type="EMBL" id="SPP66510.1"/>
    </source>
</evidence>
<dbReference type="SUPFAM" id="SSF53448">
    <property type="entry name" value="Nucleotide-diphospho-sugar transferases"/>
    <property type="match status" value="1"/>
</dbReference>
<proteinExistence type="predicted"/>
<reference evidence="3" key="1">
    <citation type="submission" date="2018-04" db="EMBL/GenBank/DDBJ databases">
        <authorList>
            <person name="Lucker S."/>
            <person name="Sakoula D."/>
        </authorList>
    </citation>
    <scope>NUCLEOTIDE SEQUENCE [LARGE SCALE GENOMIC DNA]</scope>
</reference>
<dbReference type="CDD" id="cd04186">
    <property type="entry name" value="GT_2_like_c"/>
    <property type="match status" value="1"/>
</dbReference>
<dbReference type="InParanoid" id="A0A330LB63"/>
<dbReference type="PANTHER" id="PTHR43179:SF7">
    <property type="entry name" value="RHAMNOSYLTRANSFERASE WBBL"/>
    <property type="match status" value="1"/>
</dbReference>
<dbReference type="Proteomes" id="UP000248168">
    <property type="component" value="Unassembled WGS sequence"/>
</dbReference>
<organism evidence="2 3">
    <name type="scientific">Nitrospira lenta</name>
    <dbReference type="NCBI Taxonomy" id="1436998"/>
    <lineage>
        <taxon>Bacteria</taxon>
        <taxon>Pseudomonadati</taxon>
        <taxon>Nitrospirota</taxon>
        <taxon>Nitrospiria</taxon>
        <taxon>Nitrospirales</taxon>
        <taxon>Nitrospiraceae</taxon>
        <taxon>Nitrospira</taxon>
    </lineage>
</organism>
<dbReference type="OrthoDB" id="9771846at2"/>
<dbReference type="InterPro" id="IPR001173">
    <property type="entry name" value="Glyco_trans_2-like"/>
</dbReference>